<dbReference type="EMBL" id="KK114930">
    <property type="protein sequence ID" value="KFM63718.1"/>
    <property type="molecule type" value="Genomic_DNA"/>
</dbReference>
<keyword evidence="1" id="KW-0175">Coiled coil</keyword>
<keyword evidence="3" id="KW-1185">Reference proteome</keyword>
<feature type="non-terminal residue" evidence="2">
    <location>
        <position position="112"/>
    </location>
</feature>
<sequence length="112" mass="13171">MEEQLRQLMAAFSAFKEEMKADQISVKEKIEAEQEEMEREITYIIENKFEAMEGRTDTVETKVGQIEERVSSVKEQIEEFLLWNNKLKEECLPSNNKLMIGFLLPEPKKLTL</sequence>
<evidence type="ECO:0000313" key="2">
    <source>
        <dbReference type="EMBL" id="KFM63718.1"/>
    </source>
</evidence>
<reference evidence="2 3" key="1">
    <citation type="submission" date="2013-11" db="EMBL/GenBank/DDBJ databases">
        <title>Genome sequencing of Stegodyphus mimosarum.</title>
        <authorList>
            <person name="Bechsgaard J."/>
        </authorList>
    </citation>
    <scope>NUCLEOTIDE SEQUENCE [LARGE SCALE GENOMIC DNA]</scope>
</reference>
<dbReference type="AlphaFoldDB" id="A0A087TF29"/>
<gene>
    <name evidence="2" type="ORF">X975_24468</name>
</gene>
<name>A0A087TF29_STEMI</name>
<evidence type="ECO:0000256" key="1">
    <source>
        <dbReference type="SAM" id="Coils"/>
    </source>
</evidence>
<accession>A0A087TF29</accession>
<feature type="coiled-coil region" evidence="1">
    <location>
        <begin position="16"/>
        <end position="47"/>
    </location>
</feature>
<organism evidence="2 3">
    <name type="scientific">Stegodyphus mimosarum</name>
    <name type="common">African social velvet spider</name>
    <dbReference type="NCBI Taxonomy" id="407821"/>
    <lineage>
        <taxon>Eukaryota</taxon>
        <taxon>Metazoa</taxon>
        <taxon>Ecdysozoa</taxon>
        <taxon>Arthropoda</taxon>
        <taxon>Chelicerata</taxon>
        <taxon>Arachnida</taxon>
        <taxon>Araneae</taxon>
        <taxon>Araneomorphae</taxon>
        <taxon>Entelegynae</taxon>
        <taxon>Eresoidea</taxon>
        <taxon>Eresidae</taxon>
        <taxon>Stegodyphus</taxon>
    </lineage>
</organism>
<proteinExistence type="predicted"/>
<evidence type="ECO:0000313" key="3">
    <source>
        <dbReference type="Proteomes" id="UP000054359"/>
    </source>
</evidence>
<dbReference type="Proteomes" id="UP000054359">
    <property type="component" value="Unassembled WGS sequence"/>
</dbReference>
<protein>
    <submittedName>
        <fullName evidence="2">Uncharacterized protein</fullName>
    </submittedName>
</protein>
<dbReference type="OrthoDB" id="6381815at2759"/>